<name>A0A0P0N2F3_9CREN</name>
<keyword evidence="3 4" id="KW-0804">Transcription</keyword>
<keyword evidence="1 4" id="KW-0240">DNA-directed RNA polymerase</keyword>
<dbReference type="GeneID" id="26098770"/>
<dbReference type="GO" id="GO:0006362">
    <property type="term" value="P:transcription elongation by RNA polymerase I"/>
    <property type="evidence" value="ECO:0007669"/>
    <property type="project" value="TreeGrafter"/>
</dbReference>
<dbReference type="Gene3D" id="3.90.940.20">
    <property type="entry name" value="RPB5-like RNA polymerase subunit"/>
    <property type="match status" value="1"/>
</dbReference>
<comment type="subunit">
    <text evidence="4">Part of the RNA polymerase complex.</text>
</comment>
<evidence type="ECO:0000259" key="5">
    <source>
        <dbReference type="Pfam" id="PF01191"/>
    </source>
</evidence>
<dbReference type="KEGG" id="pdl:Pyrde_0444"/>
<comment type="catalytic activity">
    <reaction evidence="4">
        <text>RNA(n) + a ribonucleoside 5'-triphosphate = RNA(n+1) + diphosphate</text>
        <dbReference type="Rhea" id="RHEA:21248"/>
        <dbReference type="Rhea" id="RHEA-COMP:14527"/>
        <dbReference type="Rhea" id="RHEA-COMP:17342"/>
        <dbReference type="ChEBI" id="CHEBI:33019"/>
        <dbReference type="ChEBI" id="CHEBI:61557"/>
        <dbReference type="ChEBI" id="CHEBI:140395"/>
        <dbReference type="EC" id="2.7.7.6"/>
    </reaction>
</comment>
<evidence type="ECO:0000256" key="1">
    <source>
        <dbReference type="ARBA" id="ARBA00022478"/>
    </source>
</evidence>
<dbReference type="GO" id="GO:0003899">
    <property type="term" value="F:DNA-directed RNA polymerase activity"/>
    <property type="evidence" value="ECO:0007669"/>
    <property type="project" value="UniProtKB-UniRule"/>
</dbReference>
<keyword evidence="4" id="KW-0808">Transferase</keyword>
<dbReference type="GO" id="GO:0003677">
    <property type="term" value="F:DNA binding"/>
    <property type="evidence" value="ECO:0007669"/>
    <property type="project" value="InterPro"/>
</dbReference>
<dbReference type="OrthoDB" id="30537at2157"/>
<dbReference type="Pfam" id="PF01191">
    <property type="entry name" value="RNA_pol_Rpb5_C"/>
    <property type="match status" value="1"/>
</dbReference>
<gene>
    <name evidence="4" type="primary">rpo5</name>
    <name evidence="4" type="synonym">rpoH</name>
    <name evidence="6" type="ORF">Pyrde_0444</name>
</gene>
<dbReference type="HAMAP" id="MF_00025">
    <property type="entry name" value="RNApol_Rpo5_RPB5"/>
    <property type="match status" value="1"/>
</dbReference>
<proteinExistence type="inferred from homology"/>
<keyword evidence="4" id="KW-0963">Cytoplasm</keyword>
<dbReference type="InterPro" id="IPR035913">
    <property type="entry name" value="RPB5-like_sf"/>
</dbReference>
<evidence type="ECO:0000313" key="6">
    <source>
        <dbReference type="EMBL" id="ALL00494.1"/>
    </source>
</evidence>
<comment type="function">
    <text evidence="4">DNA-dependent RNA polymerase (RNAP) catalyzes the transcription of DNA into RNA using the four ribonucleoside triphosphates as substrates.</text>
</comment>
<dbReference type="STRING" id="1273541.Pyrde_0444"/>
<dbReference type="Proteomes" id="UP000058613">
    <property type="component" value="Chromosome"/>
</dbReference>
<comment type="similarity">
    <text evidence="4">Belongs to the archaeal Rpo5/eukaryotic RPB5 RNA polymerase subunit family.</text>
</comment>
<dbReference type="EMBL" id="CP013011">
    <property type="protein sequence ID" value="ALL00494.1"/>
    <property type="molecule type" value="Genomic_DNA"/>
</dbReference>
<dbReference type="GO" id="GO:0000428">
    <property type="term" value="C:DNA-directed RNA polymerase complex"/>
    <property type="evidence" value="ECO:0007669"/>
    <property type="project" value="UniProtKB-KW"/>
</dbReference>
<dbReference type="PATRIC" id="fig|1273541.4.peg.486"/>
<comment type="subcellular location">
    <subcellularLocation>
        <location evidence="4">Cytoplasm</location>
    </subcellularLocation>
</comment>
<keyword evidence="2 4" id="KW-0548">Nucleotidyltransferase</keyword>
<dbReference type="RefSeq" id="WP_197272716.1">
    <property type="nucleotide sequence ID" value="NZ_CP013011.1"/>
</dbReference>
<evidence type="ECO:0000313" key="7">
    <source>
        <dbReference type="Proteomes" id="UP000058613"/>
    </source>
</evidence>
<dbReference type="GO" id="GO:0042797">
    <property type="term" value="P:tRNA transcription by RNA polymerase III"/>
    <property type="evidence" value="ECO:0007669"/>
    <property type="project" value="TreeGrafter"/>
</dbReference>
<protein>
    <recommendedName>
        <fullName evidence="4">DNA-directed RNA polymerase subunit Rpo5</fullName>
        <ecNumber evidence="4">2.7.7.6</ecNumber>
    </recommendedName>
    <alternativeName>
        <fullName evidence="4">DNA-directed RNA polymerase subunit H</fullName>
    </alternativeName>
</protein>
<dbReference type="InterPro" id="IPR000783">
    <property type="entry name" value="RNA_pol_subH/Rpb5_C"/>
</dbReference>
<reference evidence="6 7" key="1">
    <citation type="submission" date="2015-10" db="EMBL/GenBank/DDBJ databases">
        <title>Complete genome sequence of hyperthermophilic archaeon Pyrodictium delaneyi Su06.</title>
        <authorList>
            <person name="Jung J.-H."/>
            <person name="Lin J."/>
            <person name="Holden J.F."/>
            <person name="Park C.-S."/>
        </authorList>
    </citation>
    <scope>NUCLEOTIDE SEQUENCE [LARGE SCALE GENOMIC DNA]</scope>
    <source>
        <strain evidence="6 7">Su06</strain>
    </source>
</reference>
<dbReference type="PANTHER" id="PTHR10535:SF0">
    <property type="entry name" value="DNA-DIRECTED RNA POLYMERASES I, II, AND III SUBUNIT RPABC1"/>
    <property type="match status" value="1"/>
</dbReference>
<sequence>MARQKKKFNILEHELVPRHEVVPPQEAARILRELGIRPEQLPWLRVTDPVARAIGAKPGDIVRIYRKSPTSGEVVVYRYVVGY</sequence>
<accession>A0A0P0N2F3</accession>
<dbReference type="GO" id="GO:0006366">
    <property type="term" value="P:transcription by RNA polymerase II"/>
    <property type="evidence" value="ECO:0007669"/>
    <property type="project" value="TreeGrafter"/>
</dbReference>
<evidence type="ECO:0000256" key="4">
    <source>
        <dbReference type="HAMAP-Rule" id="MF_00025"/>
    </source>
</evidence>
<evidence type="ECO:0000256" key="3">
    <source>
        <dbReference type="ARBA" id="ARBA00023163"/>
    </source>
</evidence>
<dbReference type="GO" id="GO:0005737">
    <property type="term" value="C:cytoplasm"/>
    <property type="evidence" value="ECO:0007669"/>
    <property type="project" value="UniProtKB-SubCell"/>
</dbReference>
<organism evidence="6 7">
    <name type="scientific">Pyrodictium delaneyi</name>
    <dbReference type="NCBI Taxonomy" id="1273541"/>
    <lineage>
        <taxon>Archaea</taxon>
        <taxon>Thermoproteota</taxon>
        <taxon>Thermoprotei</taxon>
        <taxon>Desulfurococcales</taxon>
        <taxon>Pyrodictiaceae</taxon>
        <taxon>Pyrodictium</taxon>
    </lineage>
</organism>
<evidence type="ECO:0000256" key="2">
    <source>
        <dbReference type="ARBA" id="ARBA00022695"/>
    </source>
</evidence>
<dbReference type="PANTHER" id="PTHR10535">
    <property type="entry name" value="DNA-DIRECTED RNA POLYMERASES I, II, AND III SUBUNIT RPABC1"/>
    <property type="match status" value="1"/>
</dbReference>
<dbReference type="SUPFAM" id="SSF55287">
    <property type="entry name" value="RPB5-like RNA polymerase subunit"/>
    <property type="match status" value="1"/>
</dbReference>
<feature type="domain" description="RNA polymerase subunit H/Rpb5 C-terminal" evidence="5">
    <location>
        <begin position="8"/>
        <end position="80"/>
    </location>
</feature>
<dbReference type="NCBIfam" id="NF007129">
    <property type="entry name" value="PRK09570.1"/>
    <property type="match status" value="1"/>
</dbReference>
<dbReference type="InterPro" id="IPR014381">
    <property type="entry name" value="Arch_Rpo5/euc_Rpb5"/>
</dbReference>
<dbReference type="EC" id="2.7.7.6" evidence="4"/>
<dbReference type="AlphaFoldDB" id="A0A0P0N2F3"/>